<keyword evidence="9" id="KW-1185">Reference proteome</keyword>
<dbReference type="InterPro" id="IPR011701">
    <property type="entry name" value="MFS"/>
</dbReference>
<dbReference type="InterPro" id="IPR036259">
    <property type="entry name" value="MFS_trans_sf"/>
</dbReference>
<keyword evidence="3 6" id="KW-0812">Transmembrane</keyword>
<feature type="transmembrane region" description="Helical" evidence="6">
    <location>
        <begin position="311"/>
        <end position="330"/>
    </location>
</feature>
<reference evidence="9" key="1">
    <citation type="journal article" date="2019" name="Int. J. Syst. Evol. Microbiol.">
        <title>The Global Catalogue of Microorganisms (GCM) 10K type strain sequencing project: providing services to taxonomists for standard genome sequencing and annotation.</title>
        <authorList>
            <consortium name="The Broad Institute Genomics Platform"/>
            <consortium name="The Broad Institute Genome Sequencing Center for Infectious Disease"/>
            <person name="Wu L."/>
            <person name="Ma J."/>
        </authorList>
    </citation>
    <scope>NUCLEOTIDE SEQUENCE [LARGE SCALE GENOMIC DNA]</scope>
    <source>
        <strain evidence="9">NBRC 106593</strain>
    </source>
</reference>
<dbReference type="PANTHER" id="PTHR42718">
    <property type="entry name" value="MAJOR FACILITATOR SUPERFAMILY MULTIDRUG TRANSPORTER MFSC"/>
    <property type="match status" value="1"/>
</dbReference>
<name>A0ABW2AYA8_9MICO</name>
<dbReference type="InterPro" id="IPR020846">
    <property type="entry name" value="MFS_dom"/>
</dbReference>
<accession>A0ABW2AYA8</accession>
<feature type="transmembrane region" description="Helical" evidence="6">
    <location>
        <begin position="277"/>
        <end position="299"/>
    </location>
</feature>
<feature type="domain" description="Major facilitator superfamily (MFS) profile" evidence="7">
    <location>
        <begin position="21"/>
        <end position="477"/>
    </location>
</feature>
<dbReference type="PRINTS" id="PR01036">
    <property type="entry name" value="TCRTETB"/>
</dbReference>
<dbReference type="PROSITE" id="PS50850">
    <property type="entry name" value="MFS"/>
    <property type="match status" value="1"/>
</dbReference>
<keyword evidence="4 6" id="KW-1133">Transmembrane helix</keyword>
<feature type="transmembrane region" description="Helical" evidence="6">
    <location>
        <begin position="453"/>
        <end position="473"/>
    </location>
</feature>
<evidence type="ECO:0000313" key="8">
    <source>
        <dbReference type="EMBL" id="MFC6715506.1"/>
    </source>
</evidence>
<dbReference type="RefSeq" id="WP_377824666.1">
    <property type="nucleotide sequence ID" value="NZ_JBHSWJ010000002.1"/>
</dbReference>
<gene>
    <name evidence="8" type="ORF">ACFQBT_17460</name>
</gene>
<evidence type="ECO:0000256" key="5">
    <source>
        <dbReference type="ARBA" id="ARBA00023136"/>
    </source>
</evidence>
<feature type="transmembrane region" description="Helical" evidence="6">
    <location>
        <begin position="56"/>
        <end position="75"/>
    </location>
</feature>
<organism evidence="8 9">
    <name type="scientific">Branchiibius cervicis</name>
    <dbReference type="NCBI Taxonomy" id="908252"/>
    <lineage>
        <taxon>Bacteria</taxon>
        <taxon>Bacillati</taxon>
        <taxon>Actinomycetota</taxon>
        <taxon>Actinomycetes</taxon>
        <taxon>Micrococcales</taxon>
        <taxon>Dermacoccaceae</taxon>
        <taxon>Branchiibius</taxon>
    </lineage>
</organism>
<dbReference type="SUPFAM" id="SSF103473">
    <property type="entry name" value="MFS general substrate transporter"/>
    <property type="match status" value="1"/>
</dbReference>
<feature type="transmembrane region" description="Helical" evidence="6">
    <location>
        <begin position="366"/>
        <end position="392"/>
    </location>
</feature>
<evidence type="ECO:0000256" key="2">
    <source>
        <dbReference type="ARBA" id="ARBA00022448"/>
    </source>
</evidence>
<evidence type="ECO:0000259" key="7">
    <source>
        <dbReference type="PROSITE" id="PS50850"/>
    </source>
</evidence>
<evidence type="ECO:0000256" key="6">
    <source>
        <dbReference type="SAM" id="Phobius"/>
    </source>
</evidence>
<dbReference type="Proteomes" id="UP001596356">
    <property type="component" value="Unassembled WGS sequence"/>
</dbReference>
<comment type="subcellular location">
    <subcellularLocation>
        <location evidence="1">Cell membrane</location>
        <topology evidence="1">Multi-pass membrane protein</topology>
    </subcellularLocation>
</comment>
<dbReference type="Pfam" id="PF07690">
    <property type="entry name" value="MFS_1"/>
    <property type="match status" value="2"/>
</dbReference>
<sequence length="493" mass="51281">MTTIPTAGPRTYPSLRAAWIPMAALCLAFFVEMVDNTLLTIALPTIGRDLHADTTALQWVTGAYSLTFGGLLLTAGSSADRFGRRRVLSYGLAAFGVISLGVAFVHTSGELIALRAALGLAAAAMAPVTNSLVFRLFDDQTLRMRAITVMMVVGMSGFILGPVLGGTVLAHLSWHWLLLANAPIALIAWLGVRAGVPADHPDDLTDDRLDLPGAALSIATIGLGCYGLTSGVERGWTAPLTIGCFVAAIAALTGFVLRERTAAEPMLDLGYFSRGPVRGAAIAQVGTSIAMAGAMFALILHFQYAWGWSPMRAGLANLPMILTMILATPISEGLAKKFGHRVACLVGAACLALGLAGLAWGAEHGYWAIAISMVVMTIGLRTVMTICAVALVDAMPANRTSIGAALNDTAQEVGTSVGTAIVGTLIAVLVTQVLPEGTWSTGLVDTFFRGERILFTILAVVVGVIAAAGALTLTDSRSVEEHEAPEPVAATTS</sequence>
<comment type="caution">
    <text evidence="8">The sequence shown here is derived from an EMBL/GenBank/DDBJ whole genome shotgun (WGS) entry which is preliminary data.</text>
</comment>
<protein>
    <submittedName>
        <fullName evidence="8">MFS transporter</fullName>
    </submittedName>
</protein>
<evidence type="ECO:0000256" key="4">
    <source>
        <dbReference type="ARBA" id="ARBA00022989"/>
    </source>
</evidence>
<dbReference type="CDD" id="cd17321">
    <property type="entry name" value="MFS_MMR_MDR_like"/>
    <property type="match status" value="1"/>
</dbReference>
<evidence type="ECO:0000313" key="9">
    <source>
        <dbReference type="Proteomes" id="UP001596356"/>
    </source>
</evidence>
<feature type="transmembrane region" description="Helical" evidence="6">
    <location>
        <begin position="20"/>
        <end position="44"/>
    </location>
</feature>
<evidence type="ECO:0000256" key="1">
    <source>
        <dbReference type="ARBA" id="ARBA00004651"/>
    </source>
</evidence>
<proteinExistence type="predicted"/>
<feature type="transmembrane region" description="Helical" evidence="6">
    <location>
        <begin position="87"/>
        <end position="106"/>
    </location>
</feature>
<feature type="transmembrane region" description="Helical" evidence="6">
    <location>
        <begin position="413"/>
        <end position="433"/>
    </location>
</feature>
<feature type="transmembrane region" description="Helical" evidence="6">
    <location>
        <begin position="146"/>
        <end position="168"/>
    </location>
</feature>
<dbReference type="Gene3D" id="1.20.1250.20">
    <property type="entry name" value="MFS general substrate transporter like domains"/>
    <property type="match status" value="1"/>
</dbReference>
<feature type="transmembrane region" description="Helical" evidence="6">
    <location>
        <begin position="174"/>
        <end position="192"/>
    </location>
</feature>
<evidence type="ECO:0000256" key="3">
    <source>
        <dbReference type="ARBA" id="ARBA00022692"/>
    </source>
</evidence>
<keyword evidence="5 6" id="KW-0472">Membrane</keyword>
<feature type="transmembrane region" description="Helical" evidence="6">
    <location>
        <begin position="112"/>
        <end position="134"/>
    </location>
</feature>
<feature type="transmembrane region" description="Helical" evidence="6">
    <location>
        <begin position="238"/>
        <end position="257"/>
    </location>
</feature>
<dbReference type="PANTHER" id="PTHR42718:SF9">
    <property type="entry name" value="MAJOR FACILITATOR SUPERFAMILY MULTIDRUG TRANSPORTER MFSC"/>
    <property type="match status" value="1"/>
</dbReference>
<dbReference type="Gene3D" id="1.20.1720.10">
    <property type="entry name" value="Multidrug resistance protein D"/>
    <property type="match status" value="1"/>
</dbReference>
<feature type="transmembrane region" description="Helical" evidence="6">
    <location>
        <begin position="213"/>
        <end position="232"/>
    </location>
</feature>
<dbReference type="EMBL" id="JBHSWJ010000002">
    <property type="protein sequence ID" value="MFC6715506.1"/>
    <property type="molecule type" value="Genomic_DNA"/>
</dbReference>
<feature type="transmembrane region" description="Helical" evidence="6">
    <location>
        <begin position="342"/>
        <end position="360"/>
    </location>
</feature>
<keyword evidence="2" id="KW-0813">Transport</keyword>